<dbReference type="AlphaFoldDB" id="A0A8J3I6F9"/>
<comment type="caution">
    <text evidence="4">The sequence shown here is derived from an EMBL/GenBank/DDBJ whole genome shotgun (WGS) entry which is preliminary data.</text>
</comment>
<protein>
    <submittedName>
        <fullName evidence="4">Putative acetyltransferase, GNAT</fullName>
    </submittedName>
</protein>
<keyword evidence="1" id="KW-0808">Transferase</keyword>
<dbReference type="Proteomes" id="UP000612362">
    <property type="component" value="Unassembled WGS sequence"/>
</dbReference>
<dbReference type="Pfam" id="PF00583">
    <property type="entry name" value="Acetyltransf_1"/>
    <property type="match status" value="2"/>
</dbReference>
<dbReference type="InterPro" id="IPR050832">
    <property type="entry name" value="Bact_Acetyltransf"/>
</dbReference>
<keyword evidence="5" id="KW-1185">Reference proteome</keyword>
<feature type="domain" description="N-acetyltransferase" evidence="3">
    <location>
        <begin position="180"/>
        <end position="322"/>
    </location>
</feature>
<evidence type="ECO:0000259" key="3">
    <source>
        <dbReference type="PROSITE" id="PS51186"/>
    </source>
</evidence>
<name>A0A8J3I6F9_9CHLR</name>
<evidence type="ECO:0000313" key="4">
    <source>
        <dbReference type="EMBL" id="GHO49521.1"/>
    </source>
</evidence>
<dbReference type="SUPFAM" id="SSF55729">
    <property type="entry name" value="Acyl-CoA N-acyltransferases (Nat)"/>
    <property type="match status" value="2"/>
</dbReference>
<dbReference type="GO" id="GO:0016747">
    <property type="term" value="F:acyltransferase activity, transferring groups other than amino-acyl groups"/>
    <property type="evidence" value="ECO:0007669"/>
    <property type="project" value="InterPro"/>
</dbReference>
<keyword evidence="2" id="KW-0012">Acyltransferase</keyword>
<dbReference type="PANTHER" id="PTHR43877">
    <property type="entry name" value="AMINOALKYLPHOSPHONATE N-ACETYLTRANSFERASE-RELATED-RELATED"/>
    <property type="match status" value="1"/>
</dbReference>
<dbReference type="PANTHER" id="PTHR43877:SF2">
    <property type="entry name" value="AMINOALKYLPHOSPHONATE N-ACETYLTRANSFERASE-RELATED"/>
    <property type="match status" value="1"/>
</dbReference>
<dbReference type="RefSeq" id="WP_220198636.1">
    <property type="nucleotide sequence ID" value="NZ_BNJF01000005.1"/>
</dbReference>
<gene>
    <name evidence="4" type="ORF">KSX_76840</name>
</gene>
<dbReference type="PROSITE" id="PS51186">
    <property type="entry name" value="GNAT"/>
    <property type="match status" value="2"/>
</dbReference>
<dbReference type="InterPro" id="IPR000182">
    <property type="entry name" value="GNAT_dom"/>
</dbReference>
<accession>A0A8J3I6F9</accession>
<feature type="domain" description="N-acetyltransferase" evidence="3">
    <location>
        <begin position="17"/>
        <end position="167"/>
    </location>
</feature>
<evidence type="ECO:0000256" key="1">
    <source>
        <dbReference type="ARBA" id="ARBA00022679"/>
    </source>
</evidence>
<evidence type="ECO:0000256" key="2">
    <source>
        <dbReference type="ARBA" id="ARBA00023315"/>
    </source>
</evidence>
<dbReference type="EMBL" id="BNJF01000005">
    <property type="protein sequence ID" value="GHO49521.1"/>
    <property type="molecule type" value="Genomic_DNA"/>
</dbReference>
<reference evidence="4" key="1">
    <citation type="submission" date="2020-10" db="EMBL/GenBank/DDBJ databases">
        <title>Taxonomic study of unclassified bacteria belonging to the class Ktedonobacteria.</title>
        <authorList>
            <person name="Yabe S."/>
            <person name="Wang C.M."/>
            <person name="Zheng Y."/>
            <person name="Sakai Y."/>
            <person name="Cavaletti L."/>
            <person name="Monciardini P."/>
            <person name="Donadio S."/>
        </authorList>
    </citation>
    <scope>NUCLEOTIDE SEQUENCE</scope>
    <source>
        <strain evidence="4">SOSP1-1</strain>
    </source>
</reference>
<dbReference type="CDD" id="cd04301">
    <property type="entry name" value="NAT_SF"/>
    <property type="match status" value="2"/>
</dbReference>
<evidence type="ECO:0000313" key="5">
    <source>
        <dbReference type="Proteomes" id="UP000612362"/>
    </source>
</evidence>
<organism evidence="4 5">
    <name type="scientific">Ktedonospora formicarum</name>
    <dbReference type="NCBI Taxonomy" id="2778364"/>
    <lineage>
        <taxon>Bacteria</taxon>
        <taxon>Bacillati</taxon>
        <taxon>Chloroflexota</taxon>
        <taxon>Ktedonobacteria</taxon>
        <taxon>Ktedonobacterales</taxon>
        <taxon>Ktedonobacteraceae</taxon>
        <taxon>Ktedonospora</taxon>
    </lineage>
</organism>
<sequence length="322" mass="36023">MSDTNLVLSDAPAIEGLRFRLYRGEEDIPALEAVRREVQAVDGEIWMPGPDTVPNPACDPTRDCLIAEVAGRMVAYTWLTWWEETNGTLLYLHLGWVVPTWQRKGIGRALLHWQEQRLREIASANTGKGIPTFGGNADESQPANRALLLNEGYAVAFTVVKMLCELPAEPVEIAPMPEGLTLRPVEEAHLPAIYAANDSIFQESRHGYSTDSYEEFLADAGWSPETKGLWLVAWDGNQIAGLVISKIEGGEGETPWVAVARDWRRRGVAKALLTLTLRTMQEQSIPRTRLLTVAENPNHSVRLYEGVGYHVTSRHPRYRKLM</sequence>
<proteinExistence type="predicted"/>
<dbReference type="Gene3D" id="3.40.630.30">
    <property type="match status" value="1"/>
</dbReference>
<dbReference type="InterPro" id="IPR016181">
    <property type="entry name" value="Acyl_CoA_acyltransferase"/>
</dbReference>